<organism evidence="2 3">
    <name type="scientific">Lineolata rhizophorae</name>
    <dbReference type="NCBI Taxonomy" id="578093"/>
    <lineage>
        <taxon>Eukaryota</taxon>
        <taxon>Fungi</taxon>
        <taxon>Dikarya</taxon>
        <taxon>Ascomycota</taxon>
        <taxon>Pezizomycotina</taxon>
        <taxon>Dothideomycetes</taxon>
        <taxon>Dothideomycetes incertae sedis</taxon>
        <taxon>Lineolatales</taxon>
        <taxon>Lineolataceae</taxon>
        <taxon>Lineolata</taxon>
    </lineage>
</organism>
<protein>
    <submittedName>
        <fullName evidence="2">Eukaryotic mitochondrial regulator protein-domain-containing protein</fullName>
    </submittedName>
</protein>
<accession>A0A6A6NQU8</accession>
<dbReference type="AlphaFoldDB" id="A0A6A6NQU8"/>
<reference evidence="2" key="1">
    <citation type="journal article" date="2020" name="Stud. Mycol.">
        <title>101 Dothideomycetes genomes: a test case for predicting lifestyles and emergence of pathogens.</title>
        <authorList>
            <person name="Haridas S."/>
            <person name="Albert R."/>
            <person name="Binder M."/>
            <person name="Bloem J."/>
            <person name="Labutti K."/>
            <person name="Salamov A."/>
            <person name="Andreopoulos B."/>
            <person name="Baker S."/>
            <person name="Barry K."/>
            <person name="Bills G."/>
            <person name="Bluhm B."/>
            <person name="Cannon C."/>
            <person name="Castanera R."/>
            <person name="Culley D."/>
            <person name="Daum C."/>
            <person name="Ezra D."/>
            <person name="Gonzalez J."/>
            <person name="Henrissat B."/>
            <person name="Kuo A."/>
            <person name="Liang C."/>
            <person name="Lipzen A."/>
            <person name="Lutzoni F."/>
            <person name="Magnuson J."/>
            <person name="Mondo S."/>
            <person name="Nolan M."/>
            <person name="Ohm R."/>
            <person name="Pangilinan J."/>
            <person name="Park H.-J."/>
            <person name="Ramirez L."/>
            <person name="Alfaro M."/>
            <person name="Sun H."/>
            <person name="Tritt A."/>
            <person name="Yoshinaga Y."/>
            <person name="Zwiers L.-H."/>
            <person name="Turgeon B."/>
            <person name="Goodwin S."/>
            <person name="Spatafora J."/>
            <person name="Crous P."/>
            <person name="Grigoriev I."/>
        </authorList>
    </citation>
    <scope>NUCLEOTIDE SEQUENCE</scope>
    <source>
        <strain evidence="2">ATCC 16933</strain>
    </source>
</reference>
<name>A0A6A6NQU8_9PEZI</name>
<evidence type="ECO:0000256" key="1">
    <source>
        <dbReference type="SAM" id="MobiDB-lite"/>
    </source>
</evidence>
<dbReference type="Pfam" id="PF12298">
    <property type="entry name" value="Bot1p"/>
    <property type="match status" value="1"/>
</dbReference>
<dbReference type="GO" id="GO:0003735">
    <property type="term" value="F:structural constituent of ribosome"/>
    <property type="evidence" value="ECO:0007669"/>
    <property type="project" value="TreeGrafter"/>
</dbReference>
<dbReference type="Proteomes" id="UP000799766">
    <property type="component" value="Unassembled WGS sequence"/>
</dbReference>
<sequence length="340" mass="37604">MPPRIGTAAAALPGAAPSRAANPSMPKGGGARAFSRSARLATRQRSAMWAWINGAGRQFRRPAAGTTNYLGGGSNWGGQEEGEEGADAGGRQRYNKFPFPRNRHFQSLPVLSEELRDGIWDMVVNRGMSVREVSARMLVGVERVGAVARMKEVERRWEKEGKRLAHPYANAILSMLPQTPYKPVGGAHPHEPINDLPVHQATGTQLFHPTSESRPFTRADAGRAFAPSLLPADQRIPHPELIARERVRLAGGSAREARAAEQEAASEADKLAEEKEKKERETREAQTRTVRGRRWDFKFREVNADEVAGNERSPKGVGWRYGFPHEDRKKGQVKIATKVE</sequence>
<feature type="region of interest" description="Disordered" evidence="1">
    <location>
        <begin position="70"/>
        <end position="92"/>
    </location>
</feature>
<proteinExistence type="predicted"/>
<dbReference type="EMBL" id="MU001694">
    <property type="protein sequence ID" value="KAF2453938.1"/>
    <property type="molecule type" value="Genomic_DNA"/>
</dbReference>
<feature type="region of interest" description="Disordered" evidence="1">
    <location>
        <begin position="253"/>
        <end position="292"/>
    </location>
</feature>
<dbReference type="OrthoDB" id="10052321at2759"/>
<dbReference type="PANTHER" id="PTHR28158:SF1">
    <property type="entry name" value="SMALL RIBOSOMAL SUBUNIT PROTEIN MS45"/>
    <property type="match status" value="1"/>
</dbReference>
<dbReference type="GO" id="GO:0032543">
    <property type="term" value="P:mitochondrial translation"/>
    <property type="evidence" value="ECO:0007669"/>
    <property type="project" value="TreeGrafter"/>
</dbReference>
<dbReference type="InterPro" id="IPR021036">
    <property type="entry name" value="Ribosomal_mS45"/>
</dbReference>
<dbReference type="PANTHER" id="PTHR28158">
    <property type="entry name" value="37S RIBOSOMAL PROTEIN S35, MITOCHONDRIAL"/>
    <property type="match status" value="1"/>
</dbReference>
<feature type="region of interest" description="Disordered" evidence="1">
    <location>
        <begin position="1"/>
        <end position="37"/>
    </location>
</feature>
<keyword evidence="3" id="KW-1185">Reference proteome</keyword>
<gene>
    <name evidence="2" type="ORF">BDY21DRAFT_354557</name>
</gene>
<evidence type="ECO:0000313" key="2">
    <source>
        <dbReference type="EMBL" id="KAF2453938.1"/>
    </source>
</evidence>
<evidence type="ECO:0000313" key="3">
    <source>
        <dbReference type="Proteomes" id="UP000799766"/>
    </source>
</evidence>
<dbReference type="GO" id="GO:0005763">
    <property type="term" value="C:mitochondrial small ribosomal subunit"/>
    <property type="evidence" value="ECO:0007669"/>
    <property type="project" value="TreeGrafter"/>
</dbReference>
<feature type="region of interest" description="Disordered" evidence="1">
    <location>
        <begin position="307"/>
        <end position="340"/>
    </location>
</feature>
<feature type="compositionally biased region" description="Basic and acidic residues" evidence="1">
    <location>
        <begin position="255"/>
        <end position="286"/>
    </location>
</feature>
<feature type="compositionally biased region" description="Low complexity" evidence="1">
    <location>
        <begin position="8"/>
        <end position="21"/>
    </location>
</feature>